<evidence type="ECO:0000256" key="12">
    <source>
        <dbReference type="SAM" id="MobiDB-lite"/>
    </source>
</evidence>
<feature type="compositionally biased region" description="Polar residues" evidence="12">
    <location>
        <begin position="596"/>
        <end position="606"/>
    </location>
</feature>
<dbReference type="Pfam" id="PF12170">
    <property type="entry name" value="DNA_pol3_tau_5"/>
    <property type="match status" value="1"/>
</dbReference>
<dbReference type="InterPro" id="IPR008921">
    <property type="entry name" value="DNA_pol3_clamp-load_cplx_C"/>
</dbReference>
<keyword evidence="8 11" id="KW-0067">ATP-binding</keyword>
<sequence length="778" mass="83974">MSYQVLARKWRPGNFHEMVGQEHVLRALINALDHNRLHHAYLFTGTRGVGKTTIARILAKCLNCEVGVSSNPCGQCSACTEIAEGRFVDLIEVDAASRTKVEDTRELLENVQYAPTRGRYKVYLIDEVHMLSGHSFNALLKTLEEPPPHVKFLLATTDPQKLPVTILSRCLQFHLKNMSQERIVGHLTNVLAEESIPTEETALWQLARAADGSMRDALSLTDQAIAFGNGSVNEQEVSAMLGTIDRSHVYDILESLSQLDSVAVLNAVAEMSEQSPDYAAALAEVISVLHRVALAQVAPQALDNSLGDRDQLIALAEKIASEDVQLFYQIALHGRRDLPLNPDPRSGFEMTLLRMLAFKPQGVVSPPKGQLPTSNTTVNTHSGGPVSQSAAPIAPATQTNKESAEPAPAPAPGAKTAADPAVSKPASAESAAKPAINSPIKPAVEQTPAVEQAPVTQQASSQPSVAKQPMAETPVAQSVVKSPVQELLTQEPVAQEPRAARNANRPESPQARTSQLTPQQQQPARPPTPPVDDVPSEYDEYASQVADYPEAGAVNRRSVESTPAQPRAEVNKPAPQAPQEKKKSLFESITEEAEARQSQGSNLHVNQAQAPSVPISAPISAPISDFGPVSDSVPQATAVAEPSVPALSLDQLSPENWLDVYLQLNVNGILQSTVSNCVYLGRDEQQLHFLLDKSNATLYSDSHPERFAGILSEYFGHSVGVDVTLGDVASETPAIRATRIKRERHQEAVHLVQSDPLVQQLVNQFAVVIDPEKIEPLA</sequence>
<name>A0ABQ0A4W3_9GAMM</name>
<feature type="domain" description="AAA+ ATPase" evidence="13">
    <location>
        <begin position="37"/>
        <end position="179"/>
    </location>
</feature>
<dbReference type="Proteomes" id="UP001465153">
    <property type="component" value="Unassembled WGS sequence"/>
</dbReference>
<feature type="compositionally biased region" description="Polar residues" evidence="12">
    <location>
        <begin position="371"/>
        <end position="401"/>
    </location>
</feature>
<dbReference type="SUPFAM" id="SSF52540">
    <property type="entry name" value="P-loop containing nucleoside triphosphate hydrolases"/>
    <property type="match status" value="1"/>
</dbReference>
<keyword evidence="5" id="KW-0479">Metal-binding</keyword>
<reference evidence="14 15" key="1">
    <citation type="submission" date="2024-04" db="EMBL/GenBank/DDBJ databases">
        <title>Draft genome sequence of Sessilibacter corallicola NBRC 116591.</title>
        <authorList>
            <person name="Miyakawa T."/>
            <person name="Kusuya Y."/>
            <person name="Miura T."/>
        </authorList>
    </citation>
    <scope>NUCLEOTIDE SEQUENCE [LARGE SCALE GENOMIC DNA]</scope>
    <source>
        <strain evidence="14 15">KU-00831-HH</strain>
    </source>
</reference>
<evidence type="ECO:0000256" key="8">
    <source>
        <dbReference type="ARBA" id="ARBA00022840"/>
    </source>
</evidence>
<dbReference type="Gene3D" id="1.20.272.10">
    <property type="match status" value="1"/>
</dbReference>
<keyword evidence="4 11" id="KW-0235">DNA replication</keyword>
<dbReference type="NCBIfam" id="TIGR02397">
    <property type="entry name" value="dnaX_nterm"/>
    <property type="match status" value="1"/>
</dbReference>
<keyword evidence="15" id="KW-1185">Reference proteome</keyword>
<dbReference type="Gene3D" id="1.10.8.60">
    <property type="match status" value="1"/>
</dbReference>
<dbReference type="SUPFAM" id="SSF48019">
    <property type="entry name" value="post-AAA+ oligomerization domain-like"/>
    <property type="match status" value="1"/>
</dbReference>
<keyword evidence="2 11" id="KW-0808">Transferase</keyword>
<dbReference type="PANTHER" id="PTHR11669:SF0">
    <property type="entry name" value="PROTEIN STICHEL-LIKE 2"/>
    <property type="match status" value="1"/>
</dbReference>
<dbReference type="InterPro" id="IPR045085">
    <property type="entry name" value="HLD_clamp_pol_III_gamma_tau"/>
</dbReference>
<keyword evidence="7" id="KW-0862">Zinc</keyword>
<dbReference type="SMART" id="SM00382">
    <property type="entry name" value="AAA"/>
    <property type="match status" value="1"/>
</dbReference>
<dbReference type="InterPro" id="IPR021029">
    <property type="entry name" value="DNA_pol_III_tau_dom-5"/>
</dbReference>
<dbReference type="InterPro" id="IPR050238">
    <property type="entry name" value="DNA_Rep/Repair_Clamp_Loader"/>
</dbReference>
<feature type="region of interest" description="Disordered" evidence="12">
    <location>
        <begin position="363"/>
        <end position="609"/>
    </location>
</feature>
<evidence type="ECO:0000313" key="15">
    <source>
        <dbReference type="Proteomes" id="UP001465153"/>
    </source>
</evidence>
<dbReference type="InterPro" id="IPR003593">
    <property type="entry name" value="AAA+_ATPase"/>
</dbReference>
<dbReference type="RefSeq" id="WP_353301458.1">
    <property type="nucleotide sequence ID" value="NZ_BAABWN010000001.1"/>
</dbReference>
<comment type="caution">
    <text evidence="14">The sequence shown here is derived from an EMBL/GenBank/DDBJ whole genome shotgun (WGS) entry which is preliminary data.</text>
</comment>
<dbReference type="CDD" id="cd18137">
    <property type="entry name" value="HLD_clamp_pol_III_gamma_tau"/>
    <property type="match status" value="1"/>
</dbReference>
<evidence type="ECO:0000256" key="4">
    <source>
        <dbReference type="ARBA" id="ARBA00022705"/>
    </source>
</evidence>
<dbReference type="NCBIfam" id="NF005942">
    <property type="entry name" value="PRK07994.1"/>
    <property type="match status" value="1"/>
</dbReference>
<organism evidence="14 15">
    <name type="scientific">Sessilibacter corallicola</name>
    <dbReference type="NCBI Taxonomy" id="2904075"/>
    <lineage>
        <taxon>Bacteria</taxon>
        <taxon>Pseudomonadati</taxon>
        <taxon>Pseudomonadota</taxon>
        <taxon>Gammaproteobacteria</taxon>
        <taxon>Cellvibrionales</taxon>
        <taxon>Cellvibrionaceae</taxon>
        <taxon>Sessilibacter</taxon>
    </lineage>
</organism>
<evidence type="ECO:0000256" key="2">
    <source>
        <dbReference type="ARBA" id="ARBA00022679"/>
    </source>
</evidence>
<dbReference type="InterPro" id="IPR022754">
    <property type="entry name" value="DNA_pol_III_gamma-3"/>
</dbReference>
<proteinExistence type="inferred from homology"/>
<dbReference type="Pfam" id="PF13177">
    <property type="entry name" value="DNA_pol3_delta2"/>
    <property type="match status" value="1"/>
</dbReference>
<dbReference type="PANTHER" id="PTHR11669">
    <property type="entry name" value="REPLICATION FACTOR C / DNA POLYMERASE III GAMMA-TAU SUBUNIT"/>
    <property type="match status" value="1"/>
</dbReference>
<dbReference type="NCBIfam" id="NF004046">
    <property type="entry name" value="PRK05563.1"/>
    <property type="match status" value="1"/>
</dbReference>
<evidence type="ECO:0000256" key="10">
    <source>
        <dbReference type="ARBA" id="ARBA00049244"/>
    </source>
</evidence>
<keyword evidence="6 11" id="KW-0547">Nucleotide-binding</keyword>
<evidence type="ECO:0000256" key="7">
    <source>
        <dbReference type="ARBA" id="ARBA00022833"/>
    </source>
</evidence>
<comment type="function">
    <text evidence="11">DNA polymerase III is a complex, multichain enzyme responsible for most of the replicative synthesis in bacteria. This DNA polymerase also exhibits 3' to 5' exonuclease activity.</text>
</comment>
<dbReference type="Gene3D" id="3.40.50.300">
    <property type="entry name" value="P-loop containing nucleotide triphosphate hydrolases"/>
    <property type="match status" value="1"/>
</dbReference>
<comment type="subunit">
    <text evidence="11">DNA polymerase III contains a core (composed of alpha, epsilon and theta chains) that associates with a tau subunit. This core dimerizes to form the POLIII' complex. PolIII' associates with the gamma complex (composed of gamma, delta, delta', psi and chi chains) and with the beta chain to form the complete DNA polymerase III complex.</text>
</comment>
<feature type="compositionally biased region" description="Low complexity" evidence="12">
    <location>
        <begin position="412"/>
        <end position="435"/>
    </location>
</feature>
<feature type="compositionally biased region" description="Polar residues" evidence="12">
    <location>
        <begin position="454"/>
        <end position="465"/>
    </location>
</feature>
<dbReference type="PRINTS" id="PR00300">
    <property type="entry name" value="CLPPROTEASEA"/>
</dbReference>
<dbReference type="Gene3D" id="3.30.300.150">
    <property type="entry name" value="DNA polymerase III, tau subunit, domain V"/>
    <property type="match status" value="1"/>
</dbReference>
<feature type="compositionally biased region" description="Low complexity" evidence="12">
    <location>
        <begin position="510"/>
        <end position="523"/>
    </location>
</feature>
<evidence type="ECO:0000256" key="5">
    <source>
        <dbReference type="ARBA" id="ARBA00022723"/>
    </source>
</evidence>
<evidence type="ECO:0000256" key="6">
    <source>
        <dbReference type="ARBA" id="ARBA00022741"/>
    </source>
</evidence>
<comment type="catalytic activity">
    <reaction evidence="10 11">
        <text>DNA(n) + a 2'-deoxyribonucleoside 5'-triphosphate = DNA(n+1) + diphosphate</text>
        <dbReference type="Rhea" id="RHEA:22508"/>
        <dbReference type="Rhea" id="RHEA-COMP:17339"/>
        <dbReference type="Rhea" id="RHEA-COMP:17340"/>
        <dbReference type="ChEBI" id="CHEBI:33019"/>
        <dbReference type="ChEBI" id="CHEBI:61560"/>
        <dbReference type="ChEBI" id="CHEBI:173112"/>
        <dbReference type="EC" id="2.7.7.7"/>
    </reaction>
</comment>
<dbReference type="InterPro" id="IPR012763">
    <property type="entry name" value="DNA_pol_III_sug/sutau_N"/>
</dbReference>
<dbReference type="InterPro" id="IPR038249">
    <property type="entry name" value="PolIII_tau_V_sf"/>
</dbReference>
<comment type="similarity">
    <text evidence="1 11">Belongs to the DnaX/STICHEL family.</text>
</comment>
<gene>
    <name evidence="11" type="primary">dnaX</name>
    <name evidence="14" type="ORF">NBRC116591_03630</name>
</gene>
<protein>
    <recommendedName>
        <fullName evidence="11">DNA polymerase III subunit gamma/tau</fullName>
        <ecNumber evidence="11">2.7.7.7</ecNumber>
    </recommendedName>
</protein>
<evidence type="ECO:0000259" key="13">
    <source>
        <dbReference type="SMART" id="SM00382"/>
    </source>
</evidence>
<dbReference type="Pfam" id="PF22608">
    <property type="entry name" value="DNAX_ATPase_lid"/>
    <property type="match status" value="1"/>
</dbReference>
<dbReference type="InterPro" id="IPR027417">
    <property type="entry name" value="P-loop_NTPase"/>
</dbReference>
<dbReference type="InterPro" id="IPR001270">
    <property type="entry name" value="ClpA/B"/>
</dbReference>
<evidence type="ECO:0000256" key="3">
    <source>
        <dbReference type="ARBA" id="ARBA00022695"/>
    </source>
</evidence>
<dbReference type="EC" id="2.7.7.7" evidence="11"/>
<dbReference type="EMBL" id="BAABWN010000001">
    <property type="protein sequence ID" value="GAA6166553.1"/>
    <property type="molecule type" value="Genomic_DNA"/>
</dbReference>
<keyword evidence="9 11" id="KW-0239">DNA-directed DNA polymerase</keyword>
<accession>A0ABQ0A4W3</accession>
<dbReference type="Pfam" id="PF12169">
    <property type="entry name" value="DNA_pol3_gamma3"/>
    <property type="match status" value="1"/>
</dbReference>
<keyword evidence="3 11" id="KW-0548">Nucleotidyltransferase</keyword>
<evidence type="ECO:0000256" key="11">
    <source>
        <dbReference type="RuleBase" id="RU364063"/>
    </source>
</evidence>
<evidence type="ECO:0000313" key="14">
    <source>
        <dbReference type="EMBL" id="GAA6166553.1"/>
    </source>
</evidence>
<evidence type="ECO:0000256" key="9">
    <source>
        <dbReference type="ARBA" id="ARBA00022932"/>
    </source>
</evidence>
<evidence type="ECO:0000256" key="1">
    <source>
        <dbReference type="ARBA" id="ARBA00006360"/>
    </source>
</evidence>
<dbReference type="CDD" id="cd00009">
    <property type="entry name" value="AAA"/>
    <property type="match status" value="1"/>
</dbReference>